<dbReference type="GO" id="GO:0005524">
    <property type="term" value="F:ATP binding"/>
    <property type="evidence" value="ECO:0007669"/>
    <property type="project" value="UniProtKB-KW"/>
</dbReference>
<name>A0A919JDH3_9ACTN</name>
<accession>A0A919JDH3</accession>
<feature type="domain" description="ABC transporter" evidence="7">
    <location>
        <begin position="6"/>
        <end position="240"/>
    </location>
</feature>
<reference evidence="8" key="1">
    <citation type="submission" date="2021-01" db="EMBL/GenBank/DDBJ databases">
        <title>Whole genome shotgun sequence of Actinoplanes nipponensis NBRC 14063.</title>
        <authorList>
            <person name="Komaki H."/>
            <person name="Tamura T."/>
        </authorList>
    </citation>
    <scope>NUCLEOTIDE SEQUENCE</scope>
    <source>
        <strain evidence="8">NBRC 14063</strain>
    </source>
</reference>
<dbReference type="SUPFAM" id="SSF52540">
    <property type="entry name" value="P-loop containing nucleoside triphosphate hydrolases"/>
    <property type="match status" value="1"/>
</dbReference>
<dbReference type="GO" id="GO:0016887">
    <property type="term" value="F:ATP hydrolysis activity"/>
    <property type="evidence" value="ECO:0007669"/>
    <property type="project" value="InterPro"/>
</dbReference>
<comment type="similarity">
    <text evidence="2">Belongs to the ABC transporter superfamily.</text>
</comment>
<evidence type="ECO:0000313" key="8">
    <source>
        <dbReference type="EMBL" id="GIE47355.1"/>
    </source>
</evidence>
<sequence length="317" mass="34202">MTAAAIETHDLRKSYAYGPHTINAVNGIDLLVRPGRFFGLLGPNGAGKSTTIGMLTTRIRPTGGRAVVAGVDVQRNPVEVRRRVAVVTQRNTMDRQISVLENLEFRGRYFGLGRKESRRRALALLEEFGIADKADASLDEVSGGQARRAMICRAVMHRPEVLVLDEPSAGVDPQTRLHLWELLGRLHAEGQTVLLTTHHLEEAETLCDRIAIIDHGRVVAGGTVDEIKTASGAESVFTVVFDGEAQPAAETAGKLPDVSRAEADGRRLRVHAADAAGLVGELASIGADHGLSILDVSTLRPSLEAAFLNLTGREYRE</sequence>
<dbReference type="PROSITE" id="PS50893">
    <property type="entry name" value="ABC_TRANSPORTER_2"/>
    <property type="match status" value="1"/>
</dbReference>
<dbReference type="Gene3D" id="3.40.50.300">
    <property type="entry name" value="P-loop containing nucleotide triphosphate hydrolases"/>
    <property type="match status" value="1"/>
</dbReference>
<protein>
    <submittedName>
        <fullName evidence="8">Multidrug ABC transporter ATP-binding protein</fullName>
    </submittedName>
</protein>
<comment type="caution">
    <text evidence="8">The sequence shown here is derived from an EMBL/GenBank/DDBJ whole genome shotgun (WGS) entry which is preliminary data.</text>
</comment>
<keyword evidence="3" id="KW-0813">Transport</keyword>
<evidence type="ECO:0000256" key="1">
    <source>
        <dbReference type="ARBA" id="ARBA00004202"/>
    </source>
</evidence>
<dbReference type="InterPro" id="IPR050763">
    <property type="entry name" value="ABC_transporter_ATP-binding"/>
</dbReference>
<dbReference type="PANTHER" id="PTHR42711">
    <property type="entry name" value="ABC TRANSPORTER ATP-BINDING PROTEIN"/>
    <property type="match status" value="1"/>
</dbReference>
<dbReference type="InterPro" id="IPR017871">
    <property type="entry name" value="ABC_transporter-like_CS"/>
</dbReference>
<gene>
    <name evidence="8" type="ORF">Ani05nite_08890</name>
</gene>
<dbReference type="SMART" id="SM00382">
    <property type="entry name" value="AAA"/>
    <property type="match status" value="1"/>
</dbReference>
<evidence type="ECO:0000256" key="3">
    <source>
        <dbReference type="ARBA" id="ARBA00022448"/>
    </source>
</evidence>
<evidence type="ECO:0000259" key="7">
    <source>
        <dbReference type="PROSITE" id="PS50893"/>
    </source>
</evidence>
<evidence type="ECO:0000256" key="6">
    <source>
        <dbReference type="ARBA" id="ARBA00023251"/>
    </source>
</evidence>
<dbReference type="GO" id="GO:0046677">
    <property type="term" value="P:response to antibiotic"/>
    <property type="evidence" value="ECO:0007669"/>
    <property type="project" value="UniProtKB-KW"/>
</dbReference>
<dbReference type="GO" id="GO:0005886">
    <property type="term" value="C:plasma membrane"/>
    <property type="evidence" value="ECO:0007669"/>
    <property type="project" value="UniProtKB-SubCell"/>
</dbReference>
<evidence type="ECO:0000256" key="5">
    <source>
        <dbReference type="ARBA" id="ARBA00022840"/>
    </source>
</evidence>
<evidence type="ECO:0000256" key="4">
    <source>
        <dbReference type="ARBA" id="ARBA00022741"/>
    </source>
</evidence>
<comment type="subcellular location">
    <subcellularLocation>
        <location evidence="1">Cell membrane</location>
        <topology evidence="1">Peripheral membrane protein</topology>
    </subcellularLocation>
</comment>
<evidence type="ECO:0000313" key="9">
    <source>
        <dbReference type="Proteomes" id="UP000647172"/>
    </source>
</evidence>
<proteinExistence type="inferred from homology"/>
<keyword evidence="6" id="KW-0046">Antibiotic resistance</keyword>
<keyword evidence="9" id="KW-1185">Reference proteome</keyword>
<dbReference type="Proteomes" id="UP000647172">
    <property type="component" value="Unassembled WGS sequence"/>
</dbReference>
<organism evidence="8 9">
    <name type="scientific">Actinoplanes nipponensis</name>
    <dbReference type="NCBI Taxonomy" id="135950"/>
    <lineage>
        <taxon>Bacteria</taxon>
        <taxon>Bacillati</taxon>
        <taxon>Actinomycetota</taxon>
        <taxon>Actinomycetes</taxon>
        <taxon>Micromonosporales</taxon>
        <taxon>Micromonosporaceae</taxon>
        <taxon>Actinoplanes</taxon>
    </lineage>
</organism>
<dbReference type="InterPro" id="IPR003439">
    <property type="entry name" value="ABC_transporter-like_ATP-bd"/>
</dbReference>
<dbReference type="InterPro" id="IPR027417">
    <property type="entry name" value="P-loop_NTPase"/>
</dbReference>
<dbReference type="PROSITE" id="PS00211">
    <property type="entry name" value="ABC_TRANSPORTER_1"/>
    <property type="match status" value="1"/>
</dbReference>
<dbReference type="Pfam" id="PF00005">
    <property type="entry name" value="ABC_tran"/>
    <property type="match status" value="1"/>
</dbReference>
<dbReference type="PANTHER" id="PTHR42711:SF5">
    <property type="entry name" value="ABC TRANSPORTER ATP-BINDING PROTEIN NATA"/>
    <property type="match status" value="1"/>
</dbReference>
<dbReference type="RefSeq" id="WP_203765355.1">
    <property type="nucleotide sequence ID" value="NZ_BAAAYJ010000064.1"/>
</dbReference>
<dbReference type="AlphaFoldDB" id="A0A919JDH3"/>
<keyword evidence="5 8" id="KW-0067">ATP-binding</keyword>
<dbReference type="InterPro" id="IPR003593">
    <property type="entry name" value="AAA+_ATPase"/>
</dbReference>
<keyword evidence="4" id="KW-0547">Nucleotide-binding</keyword>
<dbReference type="EMBL" id="BOMQ01000011">
    <property type="protein sequence ID" value="GIE47355.1"/>
    <property type="molecule type" value="Genomic_DNA"/>
</dbReference>
<evidence type="ECO:0000256" key="2">
    <source>
        <dbReference type="ARBA" id="ARBA00005417"/>
    </source>
</evidence>